<evidence type="ECO:0000313" key="1">
    <source>
        <dbReference type="EMBL" id="URD73728.1"/>
    </source>
</evidence>
<organism evidence="1 2">
    <name type="scientific">Musa troglodytarum</name>
    <name type="common">fe'i banana</name>
    <dbReference type="NCBI Taxonomy" id="320322"/>
    <lineage>
        <taxon>Eukaryota</taxon>
        <taxon>Viridiplantae</taxon>
        <taxon>Streptophyta</taxon>
        <taxon>Embryophyta</taxon>
        <taxon>Tracheophyta</taxon>
        <taxon>Spermatophyta</taxon>
        <taxon>Magnoliopsida</taxon>
        <taxon>Liliopsida</taxon>
        <taxon>Zingiberales</taxon>
        <taxon>Musaceae</taxon>
        <taxon>Musa</taxon>
    </lineage>
</organism>
<keyword evidence="2" id="KW-1185">Reference proteome</keyword>
<evidence type="ECO:0000313" key="2">
    <source>
        <dbReference type="Proteomes" id="UP001055439"/>
    </source>
</evidence>
<accession>A0A9E7ED31</accession>
<gene>
    <name evidence="1" type="ORF">MUK42_37676</name>
</gene>
<sequence length="98" mass="11072">MSCFHRCPSLNQESFMHQETSMSNWRTAMLLTSFWYSSISHIPCSSAGRRISGFRLCARGITKRRDSSTRSCCGGLTRPRLIVRRAAAMLPSLCINLL</sequence>
<dbReference type="AlphaFoldDB" id="A0A9E7ED31"/>
<dbReference type="EMBL" id="CP097502">
    <property type="protein sequence ID" value="URD73728.1"/>
    <property type="molecule type" value="Genomic_DNA"/>
</dbReference>
<name>A0A9E7ED31_9LILI</name>
<reference evidence="1" key="1">
    <citation type="submission" date="2022-05" db="EMBL/GenBank/DDBJ databases">
        <title>The Musa troglodytarum L. genome provides insights into the mechanism of non-climacteric behaviour and enrichment of carotenoids.</title>
        <authorList>
            <person name="Wang J."/>
        </authorList>
    </citation>
    <scope>NUCLEOTIDE SEQUENCE</scope>
    <source>
        <tissue evidence="1">Leaf</tissue>
    </source>
</reference>
<proteinExistence type="predicted"/>
<dbReference type="Proteomes" id="UP001055439">
    <property type="component" value="Chromosome 1"/>
</dbReference>
<protein>
    <submittedName>
        <fullName evidence="1">Uncharacterized protein</fullName>
    </submittedName>
</protein>